<comment type="caution">
    <text evidence="1">The sequence shown here is derived from an EMBL/GenBank/DDBJ whole genome shotgun (WGS) entry which is preliminary data.</text>
</comment>
<dbReference type="Proteomes" id="UP000663874">
    <property type="component" value="Unassembled WGS sequence"/>
</dbReference>
<evidence type="ECO:0000313" key="1">
    <source>
        <dbReference type="EMBL" id="CAF4024313.1"/>
    </source>
</evidence>
<accession>A0A819PWA1</accession>
<dbReference type="AlphaFoldDB" id="A0A819PWA1"/>
<feature type="non-terminal residue" evidence="1">
    <location>
        <position position="31"/>
    </location>
</feature>
<name>A0A819PWA1_9BILA</name>
<gene>
    <name evidence="1" type="ORF">FNK824_LOCUS27263</name>
</gene>
<evidence type="ECO:0000313" key="2">
    <source>
        <dbReference type="Proteomes" id="UP000663874"/>
    </source>
</evidence>
<reference evidence="1" key="1">
    <citation type="submission" date="2021-02" db="EMBL/GenBank/DDBJ databases">
        <authorList>
            <person name="Nowell W R."/>
        </authorList>
    </citation>
    <scope>NUCLEOTIDE SEQUENCE</scope>
</reference>
<dbReference type="EMBL" id="CAJOBE010007023">
    <property type="protein sequence ID" value="CAF4024313.1"/>
    <property type="molecule type" value="Genomic_DNA"/>
</dbReference>
<proteinExistence type="predicted"/>
<organism evidence="1 2">
    <name type="scientific">Rotaria sordida</name>
    <dbReference type="NCBI Taxonomy" id="392033"/>
    <lineage>
        <taxon>Eukaryota</taxon>
        <taxon>Metazoa</taxon>
        <taxon>Spiralia</taxon>
        <taxon>Gnathifera</taxon>
        <taxon>Rotifera</taxon>
        <taxon>Eurotatoria</taxon>
        <taxon>Bdelloidea</taxon>
        <taxon>Philodinida</taxon>
        <taxon>Philodinidae</taxon>
        <taxon>Rotaria</taxon>
    </lineage>
</organism>
<sequence length="31" mass="3583">MLLTNETLPLLLPVQFFSTGDKRMQCLVSMR</sequence>
<protein>
    <submittedName>
        <fullName evidence="1">Uncharacterized protein</fullName>
    </submittedName>
</protein>